<dbReference type="RefSeq" id="WP_193445331.1">
    <property type="nucleotide sequence ID" value="NZ_BSOQ01000011.1"/>
</dbReference>
<reference evidence="1 2" key="1">
    <citation type="submission" date="2023-12" db="EMBL/GenBank/DDBJ databases">
        <authorList>
            <person name="Menendez E."/>
            <person name="Kaur S."/>
            <person name="Flores-Felix J.D."/>
            <person name="diCenzo G.C."/>
            <person name="Peix A."/>
            <person name="Velazquez E."/>
        </authorList>
    </citation>
    <scope>NUCLEOTIDE SEQUENCE [LARGE SCALE GENOMIC DNA]</scope>
    <source>
        <strain evidence="1 2">CIP 108029</strain>
        <plasmid evidence="1 2">pRinCIP108029d</plasmid>
    </source>
</reference>
<gene>
    <name evidence="1" type="ORF">U5G49_006176</name>
</gene>
<protein>
    <submittedName>
        <fullName evidence="1">Uncharacterized protein</fullName>
    </submittedName>
</protein>
<geneLocation type="plasmid" evidence="1 2">
    <name>pRinCIP108029d</name>
</geneLocation>
<keyword evidence="1" id="KW-0614">Plasmid</keyword>
<proteinExistence type="predicted"/>
<evidence type="ECO:0000313" key="2">
    <source>
        <dbReference type="Proteomes" id="UP001322785"/>
    </source>
</evidence>
<keyword evidence="2" id="KW-1185">Reference proteome</keyword>
<dbReference type="EMBL" id="CP140637">
    <property type="protein sequence ID" value="WRW39134.1"/>
    <property type="molecule type" value="Genomic_DNA"/>
</dbReference>
<dbReference type="Proteomes" id="UP001322785">
    <property type="component" value="Plasmid pRinCIP108029d"/>
</dbReference>
<sequence length="93" mass="9878">MLTTADKPDAPAAIRVDLGVIFVSLDLSKSNRDLLGLWSRQARAAGNGFAVLHFVAALRVQAAFAASLSAPNNALCRSITGSALQRLAMKRRD</sequence>
<name>A0ABZ1DSG9_9HYPH</name>
<accession>A0ABZ1DSG9</accession>
<evidence type="ECO:0000313" key="1">
    <source>
        <dbReference type="EMBL" id="WRW39134.1"/>
    </source>
</evidence>
<organism evidence="1 2">
    <name type="scientific">Rhizobium indigoferae</name>
    <dbReference type="NCBI Taxonomy" id="158891"/>
    <lineage>
        <taxon>Bacteria</taxon>
        <taxon>Pseudomonadati</taxon>
        <taxon>Pseudomonadota</taxon>
        <taxon>Alphaproteobacteria</taxon>
        <taxon>Hyphomicrobiales</taxon>
        <taxon>Rhizobiaceae</taxon>
        <taxon>Rhizobium/Agrobacterium group</taxon>
        <taxon>Rhizobium</taxon>
    </lineage>
</organism>